<keyword evidence="5 11" id="KW-0378">Hydrolase</keyword>
<keyword evidence="7" id="KW-0539">Nucleus</keyword>
<dbReference type="Gene3D" id="2.60.120.260">
    <property type="entry name" value="Galactose-binding domain-like"/>
    <property type="match status" value="1"/>
</dbReference>
<name>A0AAD9AFU9_9PEZI</name>
<dbReference type="GO" id="GO:0000981">
    <property type="term" value="F:DNA-binding transcription factor activity, RNA polymerase II-specific"/>
    <property type="evidence" value="ECO:0007669"/>
    <property type="project" value="InterPro"/>
</dbReference>
<dbReference type="PROSITE" id="PS50048">
    <property type="entry name" value="ZN2_CY6_FUNGAL_2"/>
    <property type="match status" value="1"/>
</dbReference>
<dbReference type="CDD" id="cd12148">
    <property type="entry name" value="fungal_TF_MHR"/>
    <property type="match status" value="1"/>
</dbReference>
<dbReference type="PROSITE" id="PS00775">
    <property type="entry name" value="GLYCOSYL_HYDROL_F3"/>
    <property type="match status" value="1"/>
</dbReference>
<feature type="region of interest" description="Disordered" evidence="12">
    <location>
        <begin position="885"/>
        <end position="928"/>
    </location>
</feature>
<dbReference type="PROSITE" id="PS51820">
    <property type="entry name" value="PA14"/>
    <property type="match status" value="1"/>
</dbReference>
<evidence type="ECO:0000256" key="7">
    <source>
        <dbReference type="ARBA" id="ARBA00023242"/>
    </source>
</evidence>
<comment type="catalytic activity">
    <reaction evidence="1 11">
        <text>Hydrolysis of terminal, non-reducing beta-D-glucosyl residues with release of beta-D-glucose.</text>
        <dbReference type="EC" id="3.2.1.21"/>
    </reaction>
</comment>
<dbReference type="Pfam" id="PF00933">
    <property type="entry name" value="Glyco_hydro_3"/>
    <property type="match status" value="1"/>
</dbReference>
<evidence type="ECO:0000256" key="6">
    <source>
        <dbReference type="ARBA" id="ARBA00023180"/>
    </source>
</evidence>
<dbReference type="SMART" id="SM00066">
    <property type="entry name" value="GAL4"/>
    <property type="match status" value="1"/>
</dbReference>
<evidence type="ECO:0000256" key="11">
    <source>
        <dbReference type="RuleBase" id="RU361161"/>
    </source>
</evidence>
<dbReference type="GO" id="GO:0008422">
    <property type="term" value="F:beta-glucosidase activity"/>
    <property type="evidence" value="ECO:0007669"/>
    <property type="project" value="UniProtKB-EC"/>
</dbReference>
<evidence type="ECO:0000256" key="5">
    <source>
        <dbReference type="ARBA" id="ARBA00022801"/>
    </source>
</evidence>
<keyword evidence="8 11" id="KW-0119">Carbohydrate metabolism</keyword>
<dbReference type="InterPro" id="IPR013783">
    <property type="entry name" value="Ig-like_fold"/>
</dbReference>
<evidence type="ECO:0000256" key="10">
    <source>
        <dbReference type="ARBA" id="ARBA00023326"/>
    </source>
</evidence>
<dbReference type="PRINTS" id="PR00133">
    <property type="entry name" value="GLHYDRLASE3"/>
</dbReference>
<dbReference type="InterPro" id="IPR036881">
    <property type="entry name" value="Glyco_hydro_3_C_sf"/>
</dbReference>
<comment type="pathway">
    <text evidence="2 11">Glycan metabolism; cellulose degradation.</text>
</comment>
<keyword evidence="6" id="KW-0325">Glycoprotein</keyword>
<evidence type="ECO:0000313" key="15">
    <source>
        <dbReference type="EMBL" id="KAK1846999.1"/>
    </source>
</evidence>
<keyword evidence="10 11" id="KW-0624">Polysaccharide degradation</keyword>
<dbReference type="InterPro" id="IPR002772">
    <property type="entry name" value="Glyco_hydro_3_C"/>
</dbReference>
<dbReference type="Gene3D" id="3.40.50.1700">
    <property type="entry name" value="Glycoside hydrolase family 3 C-terminal domain"/>
    <property type="match status" value="1"/>
</dbReference>
<dbReference type="SUPFAM" id="SSF57701">
    <property type="entry name" value="Zn2/Cys6 DNA-binding domain"/>
    <property type="match status" value="1"/>
</dbReference>
<dbReference type="InterPro" id="IPR017853">
    <property type="entry name" value="GH"/>
</dbReference>
<dbReference type="InterPro" id="IPR001138">
    <property type="entry name" value="Zn2Cys6_DnaBD"/>
</dbReference>
<evidence type="ECO:0000313" key="16">
    <source>
        <dbReference type="Proteomes" id="UP001243330"/>
    </source>
</evidence>
<dbReference type="GO" id="GO:0009251">
    <property type="term" value="P:glucan catabolic process"/>
    <property type="evidence" value="ECO:0007669"/>
    <property type="project" value="TreeGrafter"/>
</dbReference>
<feature type="domain" description="PA14" evidence="14">
    <location>
        <begin position="401"/>
        <end position="560"/>
    </location>
</feature>
<evidence type="ECO:0000256" key="1">
    <source>
        <dbReference type="ARBA" id="ARBA00000448"/>
    </source>
</evidence>
<dbReference type="InterPro" id="IPR036864">
    <property type="entry name" value="Zn2-C6_fun-type_DNA-bd_sf"/>
</dbReference>
<proteinExistence type="inferred from homology"/>
<reference evidence="15" key="1">
    <citation type="submission" date="2023-01" db="EMBL/GenBank/DDBJ databases">
        <title>Colletotrichum chrysophilum M932 genome sequence.</title>
        <authorList>
            <person name="Baroncelli R."/>
        </authorList>
    </citation>
    <scope>NUCLEOTIDE SEQUENCE</scope>
    <source>
        <strain evidence="15">M932</strain>
    </source>
</reference>
<dbReference type="FunFam" id="2.60.40.10:FF:000495">
    <property type="entry name" value="Periplasmic beta-glucosidase"/>
    <property type="match status" value="1"/>
</dbReference>
<evidence type="ECO:0000256" key="4">
    <source>
        <dbReference type="ARBA" id="ARBA00012744"/>
    </source>
</evidence>
<dbReference type="InterPro" id="IPR036962">
    <property type="entry name" value="Glyco_hydro_3_N_sf"/>
</dbReference>
<dbReference type="CDD" id="cd00067">
    <property type="entry name" value="GAL4"/>
    <property type="match status" value="1"/>
</dbReference>
<dbReference type="InterPro" id="IPR026891">
    <property type="entry name" value="Fn3-like"/>
</dbReference>
<comment type="similarity">
    <text evidence="3 11">Belongs to the glycosyl hydrolase 3 family.</text>
</comment>
<dbReference type="PANTHER" id="PTHR42715:SF3">
    <property type="entry name" value="BETA-GLUCOSIDASE B-RELATED"/>
    <property type="match status" value="1"/>
</dbReference>
<evidence type="ECO:0000256" key="3">
    <source>
        <dbReference type="ARBA" id="ARBA00005336"/>
    </source>
</evidence>
<evidence type="ECO:0000256" key="8">
    <source>
        <dbReference type="ARBA" id="ARBA00023277"/>
    </source>
</evidence>
<gene>
    <name evidence="15" type="ORF">CCHR01_10393</name>
</gene>
<dbReference type="Pfam" id="PF07691">
    <property type="entry name" value="PA14"/>
    <property type="match status" value="1"/>
</dbReference>
<dbReference type="Pfam" id="PF00172">
    <property type="entry name" value="Zn_clus"/>
    <property type="match status" value="1"/>
</dbReference>
<dbReference type="SUPFAM" id="SSF51445">
    <property type="entry name" value="(Trans)glycosidases"/>
    <property type="match status" value="1"/>
</dbReference>
<dbReference type="Gene3D" id="2.60.40.10">
    <property type="entry name" value="Immunoglobulins"/>
    <property type="match status" value="1"/>
</dbReference>
<dbReference type="Gene3D" id="4.10.240.10">
    <property type="entry name" value="Zn(2)-C6 fungal-type DNA-binding domain"/>
    <property type="match status" value="1"/>
</dbReference>
<dbReference type="InterPro" id="IPR050288">
    <property type="entry name" value="Cellulose_deg_GH3"/>
</dbReference>
<evidence type="ECO:0000259" key="13">
    <source>
        <dbReference type="PROSITE" id="PS50048"/>
    </source>
</evidence>
<evidence type="ECO:0000256" key="9">
    <source>
        <dbReference type="ARBA" id="ARBA00023295"/>
    </source>
</evidence>
<accession>A0AAD9AFU9</accession>
<feature type="domain" description="Zn(2)-C6 fungal-type" evidence="13">
    <location>
        <begin position="849"/>
        <end position="878"/>
    </location>
</feature>
<organism evidence="15 16">
    <name type="scientific">Colletotrichum chrysophilum</name>
    <dbReference type="NCBI Taxonomy" id="1836956"/>
    <lineage>
        <taxon>Eukaryota</taxon>
        <taxon>Fungi</taxon>
        <taxon>Dikarya</taxon>
        <taxon>Ascomycota</taxon>
        <taxon>Pezizomycotina</taxon>
        <taxon>Sordariomycetes</taxon>
        <taxon>Hypocreomycetidae</taxon>
        <taxon>Glomerellales</taxon>
        <taxon>Glomerellaceae</taxon>
        <taxon>Colletotrichum</taxon>
        <taxon>Colletotrichum gloeosporioides species complex</taxon>
    </lineage>
</organism>
<dbReference type="InterPro" id="IPR011658">
    <property type="entry name" value="PA14_dom"/>
</dbReference>
<dbReference type="GO" id="GO:0008270">
    <property type="term" value="F:zinc ion binding"/>
    <property type="evidence" value="ECO:0007669"/>
    <property type="project" value="InterPro"/>
</dbReference>
<dbReference type="Gene3D" id="3.20.20.300">
    <property type="entry name" value="Glycoside hydrolase, family 3, N-terminal domain"/>
    <property type="match status" value="1"/>
</dbReference>
<sequence>MSKALINVPRTIMDLTLEEKIKLLAGKDTWTTHAIDRLKIPSITTSDGPHGVRGTAFFNGPPGCLLPSATAMGATFDTELMHSVGEILAAEAKEKACHVILAPTVCLQRSPLIGRGFEAFAEDPFLSGTLASAYISGVQTNGVGVSIKHYAAHDQSTMSIEDSIRVSERTLREMHLLPFQITVKNANPWCFMTAYHRINGTHASEDPWLLGDILRKEWGWDGLIMSDWFGTYSTSEAVNAGLDLEMPGPARWRGELLTWAVLCRKVKEATIDERVRSLLNLINKVQPALKHRRDERIQGDTEEKRRVCRKVANDSIVLLKNERSVLPLNPSSEQIFGLIGPAVRLPAVSGGGSADLVPYYVSTPLDAIVDIVGEGRVKTAIGCHGHLFTPLLSSKVTVPGTNQPGYILDWFEENFEENPDATPVYTTTTTQAQMYFADSLPKDVPSAYWLRVKTCLTATKTAKVQLGLCVIGKGRLYVDGKQVIDLFTSQPKKMMHTPMFNQASMELTADVEVEAGKAYEVCVVLRNEAAIPGVGALSAGGLRIGCCEKIDKEQALDEAVRLAKSVDIPIVIAGLNADYESEAVDRKSLDLPPGIDELIERVVAANPNTSGCPIAMPWIEKGATLVHAWFGGQETGNAMADILFGKVNPSGRLSVTFPKRIEDTPAFLTFGKGQREIMYGEGVFIGYRYYEKVKTHPLFYFGYGLSYTTFEYSNLQVPKKVRFDNCSAMSFEVIVDVRNTGLRDGSETVQIYVQDIETVFDRPRKELKGFTKVWVANGDTVTAKVTLDKYALSYWNEELEQWLAGRGTFRIIVSKSADPEDEVLSAEIELEEDFSVAMPIPSSALSKRACDACRQRKVKCDATQPCANCSISNLDCTFKVIPRMRGPKTPRAKAQEPPPARQRTSRSPHTTSGDNGRPHVTYTSTTHCEPAVTPTPVYLMIDSATTPSRIRGDLFSAIFAILPLPTIRQVVDECISLYVLHMFPVCPICHVPTLRAMAAAYFPVPGSASYVDDIVFDEGADKERVAAMRPFTLLTALCAAVASIYPDSILAYRDLVATPFLQASRMMIKVYEDYDTQYPDSSSLAIRLFQSAALQHSAGKTPLAWHVLSQGGLLAQHLRLHDEHVLSNSDPLESTLLRNSFWMLYVCDKAAISLANRHVTLHEPLFDSTMTIQESDPARVPLLDPSMRNVPDSFEDTLMVGFHLIQRCWASAGRLLLAIRSKRQNTTLNSSTAETTSDTEEAMTNMYIEVMSLLDHLPPWLNSPDTVDLDAQYDVAFQRSCFWTQKSRLVAMFHGVRIMVLRQCIEHGLMSLIGLNDDPLTLAMEQINIARDVVHSLTSVPFQYIQTNGEPGIELMRVVGSILLELSQNVENDVVRGRASSLLSSLLDILARLDSKASEELLSQQT</sequence>
<evidence type="ECO:0000256" key="2">
    <source>
        <dbReference type="ARBA" id="ARBA00004987"/>
    </source>
</evidence>
<keyword evidence="16" id="KW-1185">Reference proteome</keyword>
<feature type="compositionally biased region" description="Polar residues" evidence="12">
    <location>
        <begin position="905"/>
        <end position="914"/>
    </location>
</feature>
<dbReference type="Proteomes" id="UP001243330">
    <property type="component" value="Unassembled WGS sequence"/>
</dbReference>
<dbReference type="EMBL" id="JAQOWY010000217">
    <property type="protein sequence ID" value="KAK1846999.1"/>
    <property type="molecule type" value="Genomic_DNA"/>
</dbReference>
<dbReference type="SMART" id="SM01217">
    <property type="entry name" value="Fn3_like"/>
    <property type="match status" value="1"/>
</dbReference>
<dbReference type="Pfam" id="PF01915">
    <property type="entry name" value="Glyco_hydro_3_C"/>
    <property type="match status" value="1"/>
</dbReference>
<dbReference type="InterPro" id="IPR001764">
    <property type="entry name" value="Glyco_hydro_3_N"/>
</dbReference>
<dbReference type="InterPro" id="IPR019800">
    <property type="entry name" value="Glyco_hydro_3_AS"/>
</dbReference>
<evidence type="ECO:0000259" key="14">
    <source>
        <dbReference type="PROSITE" id="PS51820"/>
    </source>
</evidence>
<evidence type="ECO:0000256" key="12">
    <source>
        <dbReference type="SAM" id="MobiDB-lite"/>
    </source>
</evidence>
<dbReference type="SUPFAM" id="SSF52279">
    <property type="entry name" value="Beta-D-glucan exohydrolase, C-terminal domain"/>
    <property type="match status" value="1"/>
</dbReference>
<dbReference type="EC" id="3.2.1.21" evidence="4 11"/>
<dbReference type="PANTHER" id="PTHR42715">
    <property type="entry name" value="BETA-GLUCOSIDASE"/>
    <property type="match status" value="1"/>
</dbReference>
<dbReference type="InterPro" id="IPR037524">
    <property type="entry name" value="PA14/GLEYA"/>
</dbReference>
<protein>
    <recommendedName>
        <fullName evidence="4 11">beta-glucosidase</fullName>
        <ecNumber evidence="4 11">3.2.1.21</ecNumber>
    </recommendedName>
</protein>
<dbReference type="Pfam" id="PF14310">
    <property type="entry name" value="Fn3-like"/>
    <property type="match status" value="1"/>
</dbReference>
<dbReference type="PROSITE" id="PS00463">
    <property type="entry name" value="ZN2_CY6_FUNGAL_1"/>
    <property type="match status" value="1"/>
</dbReference>
<keyword evidence="9 11" id="KW-0326">Glycosidase</keyword>
<comment type="caution">
    <text evidence="15">The sequence shown here is derived from an EMBL/GenBank/DDBJ whole genome shotgun (WGS) entry which is preliminary data.</text>
</comment>